<dbReference type="AlphaFoldDB" id="A0A5E3ZYJ5"/>
<dbReference type="RefSeq" id="WP_148417690.1">
    <property type="nucleotide sequence ID" value="NZ_CAJPTR010000057.1"/>
</dbReference>
<accession>A0A5E3ZYJ5</accession>
<sequence>MTTSLPVSVSPTRVFLRKVTAGVSSLALGAGLLLGPASVSSQAAPVSNEAVPAPSVPFSVVNDPQDPPVPPTSPSPEESPGEDKGDLNVAGVDSYVASPAQLRHTIAALRERQDVYQGVDVSEVQEVAHHNLAVRVPRIEALNQRRARVGLHPVVFNRQAQDIADVAAAAIKDHTRYAVSRYALYPWINRITNTCVKRDHGVALLGHREKCYWTFVVDAPRYANADAALKGVSLGEILYDSTSSEVGVSGGELAGLGRQYLVFVVRSTFLSVGDRWASYEKWDLGRRSAKVEGSGSPNSNSESGLEGIEAKWNSGRLFSKGVENQLLVPWRVTALQAAYTYHGIPVTVRGGSEEQMLANTLHFFLEQYLKENSTTPERGVYEFSRLPLGVNVASATITGKKYRQYVAIAPSWKGPLATFRDINAGDSLFQRAMSKIGIAGFTISSGKKIWIFVTQAE</sequence>
<keyword evidence="4" id="KW-1185">Reference proteome</keyword>
<feature type="compositionally biased region" description="Low complexity" evidence="1">
    <location>
        <begin position="55"/>
        <end position="64"/>
    </location>
</feature>
<reference evidence="3 4" key="1">
    <citation type="submission" date="2019-04" db="EMBL/GenBank/DDBJ databases">
        <authorList>
            <person name="Seth-Smith MB H."/>
            <person name="Seth-Smith H."/>
        </authorList>
    </citation>
    <scope>NUCLEOTIDE SEQUENCE [LARGE SCALE GENOMIC DNA]</scope>
    <source>
        <strain evidence="3">USB-603019</strain>
    </source>
</reference>
<evidence type="ECO:0008006" key="5">
    <source>
        <dbReference type="Google" id="ProtNLM"/>
    </source>
</evidence>
<feature type="region of interest" description="Disordered" evidence="1">
    <location>
        <begin position="55"/>
        <end position="88"/>
    </location>
</feature>
<evidence type="ECO:0000313" key="3">
    <source>
        <dbReference type="EMBL" id="VHO00860.1"/>
    </source>
</evidence>
<dbReference type="EMBL" id="LR584267">
    <property type="protein sequence ID" value="VHO00860.1"/>
    <property type="molecule type" value="Genomic_DNA"/>
</dbReference>
<protein>
    <recommendedName>
        <fullName evidence="5">SCP domain-containing protein</fullName>
    </recommendedName>
</protein>
<name>A0A5E3ZYJ5_9ACTN</name>
<dbReference type="Proteomes" id="UP000324288">
    <property type="component" value="Chromosome"/>
</dbReference>
<feature type="signal peptide" evidence="2">
    <location>
        <begin position="1"/>
        <end position="43"/>
    </location>
</feature>
<proteinExistence type="predicted"/>
<gene>
    <name evidence="3" type="ORF">LC603019_01008</name>
</gene>
<organism evidence="3 4">
    <name type="scientific">Lawsonella clevelandensis</name>
    <dbReference type="NCBI Taxonomy" id="1528099"/>
    <lineage>
        <taxon>Bacteria</taxon>
        <taxon>Bacillati</taxon>
        <taxon>Actinomycetota</taxon>
        <taxon>Actinomycetes</taxon>
        <taxon>Mycobacteriales</taxon>
        <taxon>Lawsonellaceae</taxon>
        <taxon>Lawsonella</taxon>
    </lineage>
</organism>
<feature type="chain" id="PRO_5023121645" description="SCP domain-containing protein" evidence="2">
    <location>
        <begin position="44"/>
        <end position="457"/>
    </location>
</feature>
<evidence type="ECO:0000313" key="4">
    <source>
        <dbReference type="Proteomes" id="UP000324288"/>
    </source>
</evidence>
<feature type="compositionally biased region" description="Pro residues" evidence="1">
    <location>
        <begin position="65"/>
        <end position="74"/>
    </location>
</feature>
<evidence type="ECO:0000256" key="1">
    <source>
        <dbReference type="SAM" id="MobiDB-lite"/>
    </source>
</evidence>
<evidence type="ECO:0000256" key="2">
    <source>
        <dbReference type="SAM" id="SignalP"/>
    </source>
</evidence>
<keyword evidence="2" id="KW-0732">Signal</keyword>